<organism evidence="1 2">
    <name type="scientific">Legionella maceachernii</name>
    <dbReference type="NCBI Taxonomy" id="466"/>
    <lineage>
        <taxon>Bacteria</taxon>
        <taxon>Pseudomonadati</taxon>
        <taxon>Pseudomonadota</taxon>
        <taxon>Gammaproteobacteria</taxon>
        <taxon>Legionellales</taxon>
        <taxon>Legionellaceae</taxon>
        <taxon>Legionella</taxon>
    </lineage>
</organism>
<dbReference type="STRING" id="466.Lmac_2713"/>
<dbReference type="AlphaFoldDB" id="A0A0W0VXG5"/>
<dbReference type="EMBL" id="LNYL01000050">
    <property type="protein sequence ID" value="KTD24626.1"/>
    <property type="molecule type" value="Genomic_DNA"/>
</dbReference>
<accession>A0A0W0VXG5</accession>
<comment type="caution">
    <text evidence="1">The sequence shown here is derived from an EMBL/GenBank/DDBJ whole genome shotgun (WGS) entry which is preliminary data.</text>
</comment>
<dbReference type="PATRIC" id="fig|466.6.peg.2897"/>
<dbReference type="Proteomes" id="UP000054908">
    <property type="component" value="Unassembled WGS sequence"/>
</dbReference>
<protein>
    <submittedName>
        <fullName evidence="1">Uncharacterized protein</fullName>
    </submittedName>
</protein>
<proteinExistence type="predicted"/>
<sequence length="322" mass="36865">MYPLPILDIWDFDQTITIHHTAGNQEIYEPKTNTKSGLDGKVTHNNKRFCAVATFHKDPGYVLSYFLPLFKLNEADIETEKTEVLSFEHHQLTKIYFRDRSQPFIIATPLLENYEFHVKALFLEGKNEILKSLCTALPPCAEYHYYDDSEKCYLQSMGLGYFHSYFVDKDAPHLTFKKAHQPSVVAELRNTLNAYKQLQENSENASESKPETPLVALSFLVNSLNSEKGKEPELKQPTDLTSLQVVNHLLTFLNSSSTAEIAHLEVLAQGELGLMIKDWEIKRGVTLSEFIAELRKEKLAMQECVYVSDDEFYENVEGLKLS</sequence>
<evidence type="ECO:0000313" key="1">
    <source>
        <dbReference type="EMBL" id="KTD24626.1"/>
    </source>
</evidence>
<dbReference type="RefSeq" id="WP_058453396.1">
    <property type="nucleotide sequence ID" value="NZ_CAAAIB010000001.1"/>
</dbReference>
<keyword evidence="2" id="KW-1185">Reference proteome</keyword>
<reference evidence="1 2" key="1">
    <citation type="submission" date="2015-11" db="EMBL/GenBank/DDBJ databases">
        <title>Genomic analysis of 38 Legionella species identifies large and diverse effector repertoires.</title>
        <authorList>
            <person name="Burstein D."/>
            <person name="Amaro F."/>
            <person name="Zusman T."/>
            <person name="Lifshitz Z."/>
            <person name="Cohen O."/>
            <person name="Gilbert J.A."/>
            <person name="Pupko T."/>
            <person name="Shuman H.A."/>
            <person name="Segal G."/>
        </authorList>
    </citation>
    <scope>NUCLEOTIDE SEQUENCE [LARGE SCALE GENOMIC DNA]</scope>
    <source>
        <strain evidence="1 2">PX-1-G2-E2</strain>
    </source>
</reference>
<evidence type="ECO:0000313" key="2">
    <source>
        <dbReference type="Proteomes" id="UP000054908"/>
    </source>
</evidence>
<gene>
    <name evidence="1" type="ORF">Lmac_2713</name>
</gene>
<dbReference type="OrthoDB" id="5635789at2"/>
<name>A0A0W0VXG5_9GAMM</name>